<gene>
    <name evidence="2" type="ORF">DD235_05810</name>
</gene>
<dbReference type="PANTHER" id="PTHR43031:SF18">
    <property type="entry name" value="RHODANESE-RELATED SULFURTRANSFERASES"/>
    <property type="match status" value="1"/>
</dbReference>
<dbReference type="SUPFAM" id="SSF52821">
    <property type="entry name" value="Rhodanese/Cell cycle control phosphatase"/>
    <property type="match status" value="1"/>
</dbReference>
<dbReference type="EMBL" id="QETA01000002">
    <property type="protein sequence ID" value="PWF24211.1"/>
    <property type="molecule type" value="Genomic_DNA"/>
</dbReference>
<evidence type="ECO:0000313" key="2">
    <source>
        <dbReference type="EMBL" id="PWF24211.1"/>
    </source>
</evidence>
<dbReference type="AlphaFoldDB" id="A0A2V1K238"/>
<keyword evidence="3" id="KW-1185">Reference proteome</keyword>
<dbReference type="CDD" id="cd00158">
    <property type="entry name" value="RHOD"/>
    <property type="match status" value="1"/>
</dbReference>
<dbReference type="PANTHER" id="PTHR43031">
    <property type="entry name" value="FAD-DEPENDENT OXIDOREDUCTASE"/>
    <property type="match status" value="1"/>
</dbReference>
<dbReference type="SMART" id="SM00450">
    <property type="entry name" value="RHOD"/>
    <property type="match status" value="1"/>
</dbReference>
<dbReference type="InterPro" id="IPR001763">
    <property type="entry name" value="Rhodanese-like_dom"/>
</dbReference>
<sequence>MLMFPKLGKAGGSAAVGTLEATQMVNQRHAVLVDIRAEDAFAAGHIAQSRHIPLAELEQKAASLPKDKPLIVVCETGRSAVAAARKLRALGHETFVLDGGVRAWTQASMPLTKKK</sequence>
<reference evidence="3" key="1">
    <citation type="submission" date="2018-05" db="EMBL/GenBank/DDBJ databases">
        <authorList>
            <person name="Li Y."/>
        </authorList>
    </citation>
    <scope>NUCLEOTIDE SEQUENCE [LARGE SCALE GENOMIC DNA]</scope>
    <source>
        <strain evidence="3">3d-2-2</strain>
    </source>
</reference>
<feature type="domain" description="Rhodanese" evidence="1">
    <location>
        <begin position="26"/>
        <end position="113"/>
    </location>
</feature>
<proteinExistence type="predicted"/>
<dbReference type="Gene3D" id="3.40.250.10">
    <property type="entry name" value="Rhodanese-like domain"/>
    <property type="match status" value="1"/>
</dbReference>
<comment type="caution">
    <text evidence="2">The sequence shown here is derived from an EMBL/GenBank/DDBJ whole genome shotgun (WGS) entry which is preliminary data.</text>
</comment>
<accession>A0A2V1K238</accession>
<organism evidence="2 3">
    <name type="scientific">Corticimicrobacter populi</name>
    <dbReference type="NCBI Taxonomy" id="2175229"/>
    <lineage>
        <taxon>Bacteria</taxon>
        <taxon>Pseudomonadati</taxon>
        <taxon>Pseudomonadota</taxon>
        <taxon>Betaproteobacteria</taxon>
        <taxon>Burkholderiales</taxon>
        <taxon>Alcaligenaceae</taxon>
        <taxon>Corticimicrobacter</taxon>
    </lineage>
</organism>
<evidence type="ECO:0000313" key="3">
    <source>
        <dbReference type="Proteomes" id="UP000245212"/>
    </source>
</evidence>
<dbReference type="InterPro" id="IPR050229">
    <property type="entry name" value="GlpE_sulfurtransferase"/>
</dbReference>
<evidence type="ECO:0000259" key="1">
    <source>
        <dbReference type="PROSITE" id="PS50206"/>
    </source>
</evidence>
<dbReference type="Proteomes" id="UP000245212">
    <property type="component" value="Unassembled WGS sequence"/>
</dbReference>
<name>A0A2V1K238_9BURK</name>
<protein>
    <submittedName>
        <fullName evidence="2">Rhodanese</fullName>
    </submittedName>
</protein>
<dbReference type="Pfam" id="PF00581">
    <property type="entry name" value="Rhodanese"/>
    <property type="match status" value="1"/>
</dbReference>
<dbReference type="InterPro" id="IPR036873">
    <property type="entry name" value="Rhodanese-like_dom_sf"/>
</dbReference>
<dbReference type="PROSITE" id="PS50206">
    <property type="entry name" value="RHODANESE_3"/>
    <property type="match status" value="1"/>
</dbReference>